<evidence type="ECO:0000313" key="1">
    <source>
        <dbReference type="EMBL" id="KFI90940.1"/>
    </source>
</evidence>
<dbReference type="EMBL" id="JGZN01000018">
    <property type="protein sequence ID" value="KFI90940.1"/>
    <property type="molecule type" value="Genomic_DNA"/>
</dbReference>
<comment type="caution">
    <text evidence="1">The sequence shown here is derived from an EMBL/GenBank/DDBJ whole genome shotgun (WGS) entry which is preliminary data.</text>
</comment>
<evidence type="ECO:0000313" key="2">
    <source>
        <dbReference type="Proteomes" id="UP000029066"/>
    </source>
</evidence>
<dbReference type="RefSeq" id="WP_033891960.1">
    <property type="nucleotide sequence ID" value="NZ_JDUT01000012.1"/>
</dbReference>
<sequence>MSTANKLPETCHVYLDLEQLPNSEDGGSMPVPLSPFTIEWGTTEPWAETVPNVLKITLIDQNGRYARTGDTLLGHRITVTPDWTNNLPGPVNFCMFDGFITDTQILTAETGHNRISVTASDRLYILRTDCRKGPNWNRDENYAAGFQWWPSGTIVSQMAAWLANDGINSHWHPWRTYLAPIDASERASLLSWIESTKTRQINGKYMFEIDRMLFIGYQSKDAAKVPSFEAFYLRWDIETVLTGPRVRAGDDNTDIGLDWRYADAGYILVDPKPQLSGANTYYTQLELRYSHLKATTSSPLRKYEVTHDGSLIKQIETEKRNGETCLSIEANWADSGEDGSIGVVDTTRAEAVLKTQNRRTLLPEVTFRSDRLNQMWFYCRPRIAMIIGSRFERTTPSTHGPWAIIGGTLTYDATGRKGHWTHKVRLFPAVDASSGGALTCADMKALKSAATFNEANWKLGALRYVTKTGDEPA</sequence>
<protein>
    <submittedName>
        <fullName evidence="1">Uncharacterized protein</fullName>
    </submittedName>
</protein>
<accession>A0A087D5Z0</accession>
<dbReference type="Proteomes" id="UP000029066">
    <property type="component" value="Unassembled WGS sequence"/>
</dbReference>
<organism evidence="1 2">
    <name type="scientific">Bifidobacterium saguini DSM 23967</name>
    <dbReference type="NCBI Taxonomy" id="1437607"/>
    <lineage>
        <taxon>Bacteria</taxon>
        <taxon>Bacillati</taxon>
        <taxon>Actinomycetota</taxon>
        <taxon>Actinomycetes</taxon>
        <taxon>Bifidobacteriales</taxon>
        <taxon>Bifidobacteriaceae</taxon>
        <taxon>Bifidobacterium</taxon>
    </lineage>
</organism>
<gene>
    <name evidence="1" type="ORF">BISA_1919</name>
</gene>
<dbReference type="STRING" id="1437607.BISA_1919"/>
<proteinExistence type="predicted"/>
<dbReference type="OrthoDB" id="3229996at2"/>
<name>A0A087D5Z0_9BIFI</name>
<dbReference type="AlphaFoldDB" id="A0A087D5Z0"/>
<reference evidence="1 2" key="1">
    <citation type="submission" date="2014-03" db="EMBL/GenBank/DDBJ databases">
        <title>Genomics of Bifidobacteria.</title>
        <authorList>
            <person name="Ventura M."/>
            <person name="Milani C."/>
            <person name="Lugli G.A."/>
        </authorList>
    </citation>
    <scope>NUCLEOTIDE SEQUENCE [LARGE SCALE GENOMIC DNA]</scope>
    <source>
        <strain evidence="1 2">DSM 23967</strain>
    </source>
</reference>